<dbReference type="InterPro" id="IPR036390">
    <property type="entry name" value="WH_DNA-bd_sf"/>
</dbReference>
<evidence type="ECO:0000256" key="1">
    <source>
        <dbReference type="ARBA" id="ARBA00009437"/>
    </source>
</evidence>
<dbReference type="InterPro" id="IPR036388">
    <property type="entry name" value="WH-like_DNA-bd_sf"/>
</dbReference>
<gene>
    <name evidence="6" type="ORF">CF386_12495</name>
</gene>
<dbReference type="SUPFAM" id="SSF46785">
    <property type="entry name" value="Winged helix' DNA-binding domain"/>
    <property type="match status" value="1"/>
</dbReference>
<dbReference type="PANTHER" id="PTHR30537:SF5">
    <property type="entry name" value="HTH-TYPE TRANSCRIPTIONAL ACTIVATOR TTDR-RELATED"/>
    <property type="match status" value="1"/>
</dbReference>
<dbReference type="InterPro" id="IPR058163">
    <property type="entry name" value="LysR-type_TF_proteobact-type"/>
</dbReference>
<comment type="similarity">
    <text evidence="1">Belongs to the LysR transcriptional regulatory family.</text>
</comment>
<sequence>MGVYVQYYLFFKAMLSFHMVVKHRSFTQAAQKLQTSKSSISKDVVWLENELGVKLLFRTTRQVNPTKVGLEFFQFCEKILLEASNAKSMTSRFQSEPFGKIRISAPYTFGSHKLLPILQDFLKQYPKMELDFYLNTENQEHALSKDEIDVSIIIARTPPENFAATKLMDISWKFCASPQYLISHPEITHPKDIQNHQCLTYRHRHTEQYILKLQSINGEEFNANINSRIVCNSSEVLIKCAVDDFGLAYLPEYLISEQLKTNKLVTILDSWFLEKEIAYAIYKPNLFLLPKVKMLLKNLKTNF</sequence>
<keyword evidence="4" id="KW-0804">Transcription</keyword>
<dbReference type="AlphaFoldDB" id="A0A220VHX0"/>
<evidence type="ECO:0000256" key="2">
    <source>
        <dbReference type="ARBA" id="ARBA00023015"/>
    </source>
</evidence>
<organism evidence="6 7">
    <name type="scientific">Paraphotobacterium marinum</name>
    <dbReference type="NCBI Taxonomy" id="1755811"/>
    <lineage>
        <taxon>Bacteria</taxon>
        <taxon>Pseudomonadati</taxon>
        <taxon>Pseudomonadota</taxon>
        <taxon>Gammaproteobacteria</taxon>
        <taxon>Vibrionales</taxon>
        <taxon>Vibrionaceae</taxon>
        <taxon>Paraphotobacterium</taxon>
    </lineage>
</organism>
<feature type="domain" description="HTH lysR-type" evidence="5">
    <location>
        <begin position="17"/>
        <end position="66"/>
    </location>
</feature>
<dbReference type="KEGG" id="pmai:CF386_12495"/>
<dbReference type="Proteomes" id="UP000242175">
    <property type="component" value="Chromosome small"/>
</dbReference>
<dbReference type="InterPro" id="IPR000847">
    <property type="entry name" value="LysR_HTH_N"/>
</dbReference>
<dbReference type="Pfam" id="PF00126">
    <property type="entry name" value="HTH_1"/>
    <property type="match status" value="1"/>
</dbReference>
<evidence type="ECO:0000259" key="5">
    <source>
        <dbReference type="PROSITE" id="PS50931"/>
    </source>
</evidence>
<dbReference type="PROSITE" id="PS50931">
    <property type="entry name" value="HTH_LYSR"/>
    <property type="match status" value="1"/>
</dbReference>
<dbReference type="InterPro" id="IPR005119">
    <property type="entry name" value="LysR_subst-bd"/>
</dbReference>
<dbReference type="Gene3D" id="1.10.10.10">
    <property type="entry name" value="Winged helix-like DNA-binding domain superfamily/Winged helix DNA-binding domain"/>
    <property type="match status" value="1"/>
</dbReference>
<keyword evidence="2" id="KW-0805">Transcription regulation</keyword>
<dbReference type="Pfam" id="PF03466">
    <property type="entry name" value="LysR_substrate"/>
    <property type="match status" value="1"/>
</dbReference>
<dbReference type="SUPFAM" id="SSF53850">
    <property type="entry name" value="Periplasmic binding protein-like II"/>
    <property type="match status" value="1"/>
</dbReference>
<dbReference type="GO" id="GO:0043565">
    <property type="term" value="F:sequence-specific DNA binding"/>
    <property type="evidence" value="ECO:0007669"/>
    <property type="project" value="TreeGrafter"/>
</dbReference>
<dbReference type="Gene3D" id="3.40.190.290">
    <property type="match status" value="1"/>
</dbReference>
<dbReference type="EMBL" id="CP022356">
    <property type="protein sequence ID" value="ASK79850.1"/>
    <property type="molecule type" value="Genomic_DNA"/>
</dbReference>
<evidence type="ECO:0000256" key="3">
    <source>
        <dbReference type="ARBA" id="ARBA00023125"/>
    </source>
</evidence>
<accession>A0A220VHX0</accession>
<dbReference type="CDD" id="cd08422">
    <property type="entry name" value="PBP2_CrgA_like"/>
    <property type="match status" value="1"/>
</dbReference>
<reference evidence="6 7" key="1">
    <citation type="journal article" date="2016" name="Int. J. Syst. Evol. Microbiol.">
        <title>Paraphotobacterium marinum gen. nov., sp. nov., a member of the family Vibrionaceae, isolated from surface seawater.</title>
        <authorList>
            <person name="Huang Z."/>
            <person name="Dong C."/>
            <person name="Shao Z."/>
        </authorList>
    </citation>
    <scope>NUCLEOTIDE SEQUENCE [LARGE SCALE GENOMIC DNA]</scope>
    <source>
        <strain evidence="6 7">NSCS20N07D</strain>
    </source>
</reference>
<name>A0A220VHX0_9GAMM</name>
<evidence type="ECO:0000313" key="6">
    <source>
        <dbReference type="EMBL" id="ASK79850.1"/>
    </source>
</evidence>
<keyword evidence="3" id="KW-0238">DNA-binding</keyword>
<proteinExistence type="inferred from homology"/>
<dbReference type="FunFam" id="1.10.10.10:FF:000001">
    <property type="entry name" value="LysR family transcriptional regulator"/>
    <property type="match status" value="1"/>
</dbReference>
<dbReference type="PANTHER" id="PTHR30537">
    <property type="entry name" value="HTH-TYPE TRANSCRIPTIONAL REGULATOR"/>
    <property type="match status" value="1"/>
</dbReference>
<dbReference type="GO" id="GO:0003700">
    <property type="term" value="F:DNA-binding transcription factor activity"/>
    <property type="evidence" value="ECO:0007669"/>
    <property type="project" value="InterPro"/>
</dbReference>
<protein>
    <recommendedName>
        <fullName evidence="5">HTH lysR-type domain-containing protein</fullName>
    </recommendedName>
</protein>
<dbReference type="GO" id="GO:0006351">
    <property type="term" value="P:DNA-templated transcription"/>
    <property type="evidence" value="ECO:0007669"/>
    <property type="project" value="TreeGrafter"/>
</dbReference>
<evidence type="ECO:0000313" key="7">
    <source>
        <dbReference type="Proteomes" id="UP000242175"/>
    </source>
</evidence>
<keyword evidence="7" id="KW-1185">Reference proteome</keyword>
<evidence type="ECO:0000256" key="4">
    <source>
        <dbReference type="ARBA" id="ARBA00023163"/>
    </source>
</evidence>